<accession>A0A391NZ90</accession>
<comment type="caution">
    <text evidence="1">The sequence shown here is derived from an EMBL/GenBank/DDBJ whole genome shotgun (WGS) entry which is preliminary data.</text>
</comment>
<keyword evidence="2" id="KW-1185">Reference proteome</keyword>
<organism evidence="1 2">
    <name type="scientific">Kipferlia bialata</name>
    <dbReference type="NCBI Taxonomy" id="797122"/>
    <lineage>
        <taxon>Eukaryota</taxon>
        <taxon>Metamonada</taxon>
        <taxon>Carpediemonas-like organisms</taxon>
        <taxon>Kipferlia</taxon>
    </lineage>
</organism>
<protein>
    <submittedName>
        <fullName evidence="1">Uncharacterized protein</fullName>
    </submittedName>
</protein>
<dbReference type="Proteomes" id="UP000265618">
    <property type="component" value="Unassembled WGS sequence"/>
</dbReference>
<name>A0A391NZ90_9EUKA</name>
<sequence length="13" mass="1607">MCINYGLLRVRIR</sequence>
<feature type="non-terminal residue" evidence="1">
    <location>
        <position position="13"/>
    </location>
</feature>
<dbReference type="EMBL" id="BDIP01006912">
    <property type="protein sequence ID" value="GCA64328.1"/>
    <property type="molecule type" value="Genomic_DNA"/>
</dbReference>
<gene>
    <name evidence="1" type="ORF">KIPB_013953</name>
</gene>
<reference evidence="1 2" key="1">
    <citation type="journal article" date="2018" name="PLoS ONE">
        <title>The draft genome of Kipferlia bialata reveals reductive genome evolution in fornicate parasites.</title>
        <authorList>
            <person name="Tanifuji G."/>
            <person name="Takabayashi S."/>
            <person name="Kume K."/>
            <person name="Takagi M."/>
            <person name="Nakayama T."/>
            <person name="Kamikawa R."/>
            <person name="Inagaki Y."/>
            <person name="Hashimoto T."/>
        </authorList>
    </citation>
    <scope>NUCLEOTIDE SEQUENCE [LARGE SCALE GENOMIC DNA]</scope>
    <source>
        <strain evidence="1">NY0173</strain>
    </source>
</reference>
<evidence type="ECO:0000313" key="2">
    <source>
        <dbReference type="Proteomes" id="UP000265618"/>
    </source>
</evidence>
<proteinExistence type="predicted"/>
<evidence type="ECO:0000313" key="1">
    <source>
        <dbReference type="EMBL" id="GCA64328.1"/>
    </source>
</evidence>